<dbReference type="EMBL" id="RBIQ01000007">
    <property type="protein sequence ID" value="RKR15196.1"/>
    <property type="molecule type" value="Genomic_DNA"/>
</dbReference>
<dbReference type="InterPro" id="IPR036291">
    <property type="entry name" value="NAD(P)-bd_dom_sf"/>
</dbReference>
<evidence type="ECO:0000313" key="4">
    <source>
        <dbReference type="Proteomes" id="UP000269412"/>
    </source>
</evidence>
<dbReference type="PRINTS" id="PR00081">
    <property type="entry name" value="GDHRDH"/>
</dbReference>
<dbReference type="PRINTS" id="PR00080">
    <property type="entry name" value="SDRFAMILY"/>
</dbReference>
<dbReference type="PROSITE" id="PS00061">
    <property type="entry name" value="ADH_SHORT"/>
    <property type="match status" value="1"/>
</dbReference>
<comment type="caution">
    <text evidence="3">The sequence shown here is derived from an EMBL/GenBank/DDBJ whole genome shotgun (WGS) entry which is preliminary data.</text>
</comment>
<dbReference type="Gene3D" id="3.40.50.720">
    <property type="entry name" value="NAD(P)-binding Rossmann-like Domain"/>
    <property type="match status" value="1"/>
</dbReference>
<dbReference type="PANTHER" id="PTHR24321">
    <property type="entry name" value="DEHYDROGENASES, SHORT CHAIN"/>
    <property type="match status" value="1"/>
</dbReference>
<name>A0A495EEL5_9FLAO</name>
<dbReference type="Proteomes" id="UP000269412">
    <property type="component" value="Unassembled WGS sequence"/>
</dbReference>
<dbReference type="OrthoDB" id="9803333at2"/>
<proteinExistence type="inferred from homology"/>
<dbReference type="Pfam" id="PF13561">
    <property type="entry name" value="adh_short_C2"/>
    <property type="match status" value="1"/>
</dbReference>
<evidence type="ECO:0000313" key="3">
    <source>
        <dbReference type="EMBL" id="RKR15196.1"/>
    </source>
</evidence>
<dbReference type="InterPro" id="IPR020904">
    <property type="entry name" value="Sc_DH/Rdtase_CS"/>
</dbReference>
<organism evidence="3 4">
    <name type="scientific">Maribacter vaceletii</name>
    <dbReference type="NCBI Taxonomy" id="1206816"/>
    <lineage>
        <taxon>Bacteria</taxon>
        <taxon>Pseudomonadati</taxon>
        <taxon>Bacteroidota</taxon>
        <taxon>Flavobacteriia</taxon>
        <taxon>Flavobacteriales</taxon>
        <taxon>Flavobacteriaceae</taxon>
        <taxon>Maribacter</taxon>
    </lineage>
</organism>
<protein>
    <submittedName>
        <fullName evidence="3">3-oxoacyl-[acyl-carrier protein] reductase</fullName>
    </submittedName>
</protein>
<gene>
    <name evidence="3" type="ORF">CLV91_1278</name>
</gene>
<dbReference type="PANTHER" id="PTHR24321:SF8">
    <property type="entry name" value="ESTRADIOL 17-BETA-DEHYDROGENASE 8-RELATED"/>
    <property type="match status" value="1"/>
</dbReference>
<dbReference type="InterPro" id="IPR002347">
    <property type="entry name" value="SDR_fam"/>
</dbReference>
<reference evidence="3 4" key="1">
    <citation type="submission" date="2018-10" db="EMBL/GenBank/DDBJ databases">
        <title>Genomic Encyclopedia of Archaeal and Bacterial Type Strains, Phase II (KMG-II): from individual species to whole genera.</title>
        <authorList>
            <person name="Goeker M."/>
        </authorList>
    </citation>
    <scope>NUCLEOTIDE SEQUENCE [LARGE SCALE GENOMIC DNA]</scope>
    <source>
        <strain evidence="3 4">DSM 25230</strain>
    </source>
</reference>
<dbReference type="CDD" id="cd05233">
    <property type="entry name" value="SDR_c"/>
    <property type="match status" value="1"/>
</dbReference>
<dbReference type="SUPFAM" id="SSF51735">
    <property type="entry name" value="NAD(P)-binding Rossmann-fold domains"/>
    <property type="match status" value="1"/>
</dbReference>
<evidence type="ECO:0000256" key="1">
    <source>
        <dbReference type="ARBA" id="ARBA00006484"/>
    </source>
</evidence>
<evidence type="ECO:0000256" key="2">
    <source>
        <dbReference type="ARBA" id="ARBA00023002"/>
    </source>
</evidence>
<dbReference type="GO" id="GO:0016491">
    <property type="term" value="F:oxidoreductase activity"/>
    <property type="evidence" value="ECO:0007669"/>
    <property type="project" value="UniProtKB-KW"/>
</dbReference>
<accession>A0A495EEL5</accession>
<sequence length="247" mass="26803">MKVSYKSKDNYIVVIGSNSGIGIALVKQLLETGAIVIGADIQEKSKVPFNENYLYYKVNPLDYNSVTSLVDFVKEKTNKIVGLINLSGAITHFKSIEEISIEEWNHTYDISFKSCFNSCKAFLPLLKSTPNSAIVNMSSGLAFIGQKNYGPYTAGKASVIAFSKTLAAEVAPEIRVNTVAPGAVDTNFIYKEDGSTRFNKEQYEKIVPLGSIGTPEEISSVILFLLSDGATHMTGQCLHVNGGAGMH</sequence>
<comment type="similarity">
    <text evidence="1">Belongs to the short-chain dehydrogenases/reductases (SDR) family.</text>
</comment>
<keyword evidence="4" id="KW-1185">Reference proteome</keyword>
<dbReference type="AlphaFoldDB" id="A0A495EEL5"/>
<keyword evidence="2" id="KW-0560">Oxidoreductase</keyword>
<dbReference type="RefSeq" id="WP_121065062.1">
    <property type="nucleotide sequence ID" value="NZ_RBIQ01000007.1"/>
</dbReference>